<keyword evidence="3" id="KW-1185">Reference proteome</keyword>
<protein>
    <submittedName>
        <fullName evidence="2">Xanthine dehydrogenase FAD-binding subunit XdhB</fullName>
    </submittedName>
</protein>
<dbReference type="InterPro" id="IPR016167">
    <property type="entry name" value="FAD-bd_PCMH_sub1"/>
</dbReference>
<dbReference type="PROSITE" id="PS51387">
    <property type="entry name" value="FAD_PCMH"/>
    <property type="match status" value="1"/>
</dbReference>
<dbReference type="Pfam" id="PF03450">
    <property type="entry name" value="CO_deh_flav_C"/>
    <property type="match status" value="1"/>
</dbReference>
<dbReference type="Proteomes" id="UP001144471">
    <property type="component" value="Unassembled WGS sequence"/>
</dbReference>
<name>A0A9W6GML1_9FUSO</name>
<dbReference type="InterPro" id="IPR036318">
    <property type="entry name" value="FAD-bd_PCMH-like_sf"/>
</dbReference>
<evidence type="ECO:0000313" key="3">
    <source>
        <dbReference type="Proteomes" id="UP001144471"/>
    </source>
</evidence>
<accession>A0A9W6GML1</accession>
<reference evidence="2" key="1">
    <citation type="submission" date="2022-12" db="EMBL/GenBank/DDBJ databases">
        <title>Reference genome sequencing for broad-spectrum identification of bacterial and archaeal isolates by mass spectrometry.</title>
        <authorList>
            <person name="Sekiguchi Y."/>
            <person name="Tourlousse D.M."/>
        </authorList>
    </citation>
    <scope>NUCLEOTIDE SEQUENCE</scope>
    <source>
        <strain evidence="2">10succ1</strain>
    </source>
</reference>
<dbReference type="SUPFAM" id="SSF55447">
    <property type="entry name" value="CO dehydrogenase flavoprotein C-terminal domain-like"/>
    <property type="match status" value="1"/>
</dbReference>
<gene>
    <name evidence="2" type="primary">xdhB2</name>
    <name evidence="2" type="ORF">PM10SUCC1_25810</name>
</gene>
<comment type="caution">
    <text evidence="2">The sequence shown here is derived from an EMBL/GenBank/DDBJ whole genome shotgun (WGS) entry which is preliminary data.</text>
</comment>
<dbReference type="GO" id="GO:0016491">
    <property type="term" value="F:oxidoreductase activity"/>
    <property type="evidence" value="ECO:0007669"/>
    <property type="project" value="InterPro"/>
</dbReference>
<dbReference type="InterPro" id="IPR005107">
    <property type="entry name" value="CO_DH_flav_C"/>
</dbReference>
<dbReference type="PANTHER" id="PTHR42659">
    <property type="entry name" value="XANTHINE DEHYDROGENASE SUBUNIT C-RELATED"/>
    <property type="match status" value="1"/>
</dbReference>
<dbReference type="Gene3D" id="3.30.43.10">
    <property type="entry name" value="Uridine Diphospho-n-acetylenolpyruvylglucosamine Reductase, domain 2"/>
    <property type="match status" value="1"/>
</dbReference>
<dbReference type="RefSeq" id="WP_281836518.1">
    <property type="nucleotide sequence ID" value="NZ_BSDY01000012.1"/>
</dbReference>
<organism evidence="2 3">
    <name type="scientific">Propionigenium maris DSM 9537</name>
    <dbReference type="NCBI Taxonomy" id="1123000"/>
    <lineage>
        <taxon>Bacteria</taxon>
        <taxon>Fusobacteriati</taxon>
        <taxon>Fusobacteriota</taxon>
        <taxon>Fusobacteriia</taxon>
        <taxon>Fusobacteriales</taxon>
        <taxon>Fusobacteriaceae</taxon>
        <taxon>Propionigenium</taxon>
    </lineage>
</organism>
<dbReference type="Gene3D" id="3.30.465.10">
    <property type="match status" value="1"/>
</dbReference>
<dbReference type="SUPFAM" id="SSF56176">
    <property type="entry name" value="FAD-binding/transporter-associated domain-like"/>
    <property type="match status" value="1"/>
</dbReference>
<dbReference type="Pfam" id="PF00941">
    <property type="entry name" value="FAD_binding_5"/>
    <property type="match status" value="1"/>
</dbReference>
<dbReference type="InterPro" id="IPR002346">
    <property type="entry name" value="Mopterin_DH_FAD-bd"/>
</dbReference>
<dbReference type="AlphaFoldDB" id="A0A9W6GML1"/>
<evidence type="ECO:0000313" key="2">
    <source>
        <dbReference type="EMBL" id="GLI57067.1"/>
    </source>
</evidence>
<dbReference type="Gene3D" id="3.30.390.50">
    <property type="entry name" value="CO dehydrogenase flavoprotein, C-terminal domain"/>
    <property type="match status" value="1"/>
</dbReference>
<evidence type="ECO:0000259" key="1">
    <source>
        <dbReference type="PROSITE" id="PS51387"/>
    </source>
</evidence>
<dbReference type="GO" id="GO:0071949">
    <property type="term" value="F:FAD binding"/>
    <property type="evidence" value="ECO:0007669"/>
    <property type="project" value="InterPro"/>
</dbReference>
<dbReference type="InterPro" id="IPR016166">
    <property type="entry name" value="FAD-bd_PCMH"/>
</dbReference>
<dbReference type="EMBL" id="BSDY01000012">
    <property type="protein sequence ID" value="GLI57067.1"/>
    <property type="molecule type" value="Genomic_DNA"/>
</dbReference>
<dbReference type="InterPro" id="IPR016169">
    <property type="entry name" value="FAD-bd_PCMH_sub2"/>
</dbReference>
<sequence length="276" mass="31455">MMKAYYPETLEEALEALKNKDSRIIAGGTDLKLGRTQEGSLIFTEGIHELKKITRRDTHLAIGAGVTLSMLLEEREIPFMEKLVRSIASPGIRNWASVGGNLCNASPIGDLLPMVYALDGRVKLIKKGCERLLPIEEFILGRKRTALEEEELLKEVVIYCPVEGYKYFWIKISGREANSLSKVNSFATYKYEEKKLVDLKIAMGGLGPTVIREREIEEELIEVINRGEGVEELEVLFKEYQKLFRPVTDQRSESSYKLGVSRKIYLNLMEYILKDK</sequence>
<dbReference type="InterPro" id="IPR051312">
    <property type="entry name" value="Diverse_Substr_Oxidored"/>
</dbReference>
<proteinExistence type="predicted"/>
<dbReference type="SMART" id="SM01092">
    <property type="entry name" value="CO_deh_flav_C"/>
    <property type="match status" value="1"/>
</dbReference>
<dbReference type="InterPro" id="IPR036683">
    <property type="entry name" value="CO_DH_flav_C_dom_sf"/>
</dbReference>
<dbReference type="PANTHER" id="PTHR42659:SF9">
    <property type="entry name" value="XANTHINE DEHYDROGENASE FAD-BINDING SUBUNIT XDHB-RELATED"/>
    <property type="match status" value="1"/>
</dbReference>
<feature type="domain" description="FAD-binding PCMH-type" evidence="1">
    <location>
        <begin position="1"/>
        <end position="163"/>
    </location>
</feature>